<comment type="caution">
    <text evidence="1">The sequence shown here is derived from an EMBL/GenBank/DDBJ whole genome shotgun (WGS) entry which is preliminary data.</text>
</comment>
<keyword evidence="2" id="KW-1185">Reference proteome</keyword>
<evidence type="ECO:0000313" key="1">
    <source>
        <dbReference type="EMBL" id="PPQ87322.1"/>
    </source>
</evidence>
<dbReference type="Proteomes" id="UP000283269">
    <property type="component" value="Unassembled WGS sequence"/>
</dbReference>
<dbReference type="EMBL" id="NHYD01002306">
    <property type="protein sequence ID" value="PPQ87322.1"/>
    <property type="molecule type" value="Genomic_DNA"/>
</dbReference>
<dbReference type="AlphaFoldDB" id="A0A409X979"/>
<evidence type="ECO:0000313" key="2">
    <source>
        <dbReference type="Proteomes" id="UP000283269"/>
    </source>
</evidence>
<organism evidence="1 2">
    <name type="scientific">Psilocybe cyanescens</name>
    <dbReference type="NCBI Taxonomy" id="93625"/>
    <lineage>
        <taxon>Eukaryota</taxon>
        <taxon>Fungi</taxon>
        <taxon>Dikarya</taxon>
        <taxon>Basidiomycota</taxon>
        <taxon>Agaricomycotina</taxon>
        <taxon>Agaricomycetes</taxon>
        <taxon>Agaricomycetidae</taxon>
        <taxon>Agaricales</taxon>
        <taxon>Agaricineae</taxon>
        <taxon>Strophariaceae</taxon>
        <taxon>Psilocybe</taxon>
    </lineage>
</organism>
<protein>
    <submittedName>
        <fullName evidence="1">Uncharacterized protein</fullName>
    </submittedName>
</protein>
<accession>A0A409X979</accession>
<proteinExistence type="predicted"/>
<sequence>MDRGCGKTGAPGLHPWVYRTRGILGTNFTLRLIAFAAEQRQIFKEYFAFVFFDDIYDKLTEFIQHLLPLVYNQASPCHPNSERWPDWADPEDLVSDPAARAIATRATVSLYVSIGAGPGTEWCVAIPEAAWGCGAILLSLVSSGGVGEEVFECAALAVGAGGDGLGVICWGGKGDSGEECLHQIGCSKAQLEASM</sequence>
<gene>
    <name evidence="1" type="ORF">CVT25_002070</name>
</gene>
<dbReference type="InParanoid" id="A0A409X979"/>
<name>A0A409X979_PSICY</name>
<reference evidence="1 2" key="1">
    <citation type="journal article" date="2018" name="Evol. Lett.">
        <title>Horizontal gene cluster transfer increased hallucinogenic mushroom diversity.</title>
        <authorList>
            <person name="Reynolds H.T."/>
            <person name="Vijayakumar V."/>
            <person name="Gluck-Thaler E."/>
            <person name="Korotkin H.B."/>
            <person name="Matheny P.B."/>
            <person name="Slot J.C."/>
        </authorList>
    </citation>
    <scope>NUCLEOTIDE SEQUENCE [LARGE SCALE GENOMIC DNA]</scope>
    <source>
        <strain evidence="1 2">2631</strain>
    </source>
</reference>